<gene>
    <name evidence="3" type="ORF">DL346_17060</name>
</gene>
<proteinExistence type="inferred from homology"/>
<dbReference type="CDD" id="cd08901">
    <property type="entry name" value="SRPBCC_CalC_Aha1-like_8"/>
    <property type="match status" value="1"/>
</dbReference>
<organism evidence="3 4">
    <name type="scientific">Paenibacillus montanisoli</name>
    <dbReference type="NCBI Taxonomy" id="2081970"/>
    <lineage>
        <taxon>Bacteria</taxon>
        <taxon>Bacillati</taxon>
        <taxon>Bacillota</taxon>
        <taxon>Bacilli</taxon>
        <taxon>Bacillales</taxon>
        <taxon>Paenibacillaceae</taxon>
        <taxon>Paenibacillus</taxon>
    </lineage>
</organism>
<evidence type="ECO:0000313" key="4">
    <source>
        <dbReference type="Proteomes" id="UP000249260"/>
    </source>
</evidence>
<reference evidence="3 4" key="1">
    <citation type="submission" date="2018-06" db="EMBL/GenBank/DDBJ databases">
        <title>Paenibacillus montanisoli sp. nov., isolated from mountain area soil.</title>
        <authorList>
            <person name="Wu M."/>
        </authorList>
    </citation>
    <scope>NUCLEOTIDE SEQUENCE [LARGE SCALE GENOMIC DNA]</scope>
    <source>
        <strain evidence="3 4">RA17</strain>
    </source>
</reference>
<dbReference type="Gene3D" id="3.30.530.20">
    <property type="match status" value="1"/>
</dbReference>
<feature type="domain" description="Activator of Hsp90 ATPase homologue 1/2-like C-terminal" evidence="2">
    <location>
        <begin position="11"/>
        <end position="130"/>
    </location>
</feature>
<dbReference type="RefSeq" id="WP_112883360.1">
    <property type="nucleotide sequence ID" value="NZ_QLUW01000003.1"/>
</dbReference>
<dbReference type="InterPro" id="IPR013538">
    <property type="entry name" value="ASHA1/2-like_C"/>
</dbReference>
<sequence>MNNITKMKIAAPAHEIFEAIVDPEKIGNFWFTSCSERWESGKTIKLRYDEYNSEGEIAVKEIVKDKKIAFEWDYGTMHNVTITFTQEDETNTIVEVNEDGFAEDRDSIPLLVGNKEGWVYMLTCLKGYAEHGITTLRSALVH</sequence>
<dbReference type="AlphaFoldDB" id="A0A328U5B8"/>
<name>A0A328U5B8_9BACL</name>
<accession>A0A328U5B8</accession>
<dbReference type="OrthoDB" id="2364866at2"/>
<dbReference type="Proteomes" id="UP000249260">
    <property type="component" value="Unassembled WGS sequence"/>
</dbReference>
<dbReference type="Pfam" id="PF08327">
    <property type="entry name" value="AHSA1"/>
    <property type="match status" value="1"/>
</dbReference>
<comment type="similarity">
    <text evidence="1">Belongs to the AHA1 family.</text>
</comment>
<protein>
    <recommendedName>
        <fullName evidence="2">Activator of Hsp90 ATPase homologue 1/2-like C-terminal domain-containing protein</fullName>
    </recommendedName>
</protein>
<evidence type="ECO:0000256" key="1">
    <source>
        <dbReference type="ARBA" id="ARBA00006817"/>
    </source>
</evidence>
<evidence type="ECO:0000313" key="3">
    <source>
        <dbReference type="EMBL" id="RAP75096.1"/>
    </source>
</evidence>
<dbReference type="InterPro" id="IPR023393">
    <property type="entry name" value="START-like_dom_sf"/>
</dbReference>
<dbReference type="SUPFAM" id="SSF55961">
    <property type="entry name" value="Bet v1-like"/>
    <property type="match status" value="1"/>
</dbReference>
<keyword evidence="4" id="KW-1185">Reference proteome</keyword>
<comment type="caution">
    <text evidence="3">The sequence shown here is derived from an EMBL/GenBank/DDBJ whole genome shotgun (WGS) entry which is preliminary data.</text>
</comment>
<dbReference type="EMBL" id="QLUW01000003">
    <property type="protein sequence ID" value="RAP75096.1"/>
    <property type="molecule type" value="Genomic_DNA"/>
</dbReference>
<evidence type="ECO:0000259" key="2">
    <source>
        <dbReference type="Pfam" id="PF08327"/>
    </source>
</evidence>